<dbReference type="Proteomes" id="UP000008386">
    <property type="component" value="Chromosome"/>
</dbReference>
<dbReference type="InterPro" id="IPR027417">
    <property type="entry name" value="P-loop_NTPase"/>
</dbReference>
<dbReference type="PANTHER" id="PTHR37291:SF1">
    <property type="entry name" value="TYPE IV METHYL-DIRECTED RESTRICTION ENZYME ECOKMCRB SUBUNIT"/>
    <property type="match status" value="1"/>
</dbReference>
<evidence type="ECO:0000313" key="3">
    <source>
        <dbReference type="Proteomes" id="UP000008386"/>
    </source>
</evidence>
<protein>
    <recommendedName>
        <fullName evidence="1">AAA+ ATPase domain-containing protein</fullName>
    </recommendedName>
</protein>
<sequence>MVSDSGILELANIIQSLKEKYKDEWKKYEKEALSKFEELSKYIFKDNPPIEEIMKLINGLPPKIRAMLYFMHAYKKEDITEKFKRMFSDQKDQKFRKVLKDVEDKKDIKSLDLKELKENIREIDISDVGLSIISTWLTVVNPYLFIPVHKGVISDKFNSLLERLFGFKLVWGRGGWKDYVNNYLKFVQIVNKVKNELNVETTLELAFYLSKFSTEELGVMSSKNISSQEFTLHNYLILRGYLYPSHLVAQFYVALKTKGFVILSGLTGAGKTKIVQELAELLNSSGENFLFLSVRPDWRDSKALLGYYNPLTGRYHRTKLLDFILKAKEDYERNGRNAVPYFILLDEMNLAHVEYYFADFLSVLESGRDEGGFTREGIKLHDVDEVETFDGIPKELHLPPNLYVIGTVNMDETTYAFSPKVLDRAFTIEFHDVKLEDYPPRKIELSRKEIEELRSAILKDLRRGGKFLAWTKEETNEAVRELREGYEGLWNALRKLNEVLEPYDLHFGYRVIDEIALFFRSARESQELGIVKFGDDDEIFDLALLMKVLPKFHGNRKKLEGPLKEVLKLCMKENEQIIVKFRKNGEEEVVKLPDEIDRLDGNVIVTMITNWSEYEKHFRFKHTAKKVLRMLRQLYEIGFASFS</sequence>
<dbReference type="SMART" id="SM00382">
    <property type="entry name" value="AAA"/>
    <property type="match status" value="1"/>
</dbReference>
<reference evidence="2 3" key="1">
    <citation type="journal article" date="2011" name="J. Bacteriol.">
        <title>Complete genome sequence of the obligate piezophilic hyperthermophilic archaeon Pyrococcus yayanosii CH1.</title>
        <authorList>
            <person name="Jun X."/>
            <person name="Lupeng L."/>
            <person name="Minjuan X."/>
            <person name="Oger P."/>
            <person name="Fengping W."/>
            <person name="Jebbar M."/>
            <person name="Xiang X."/>
        </authorList>
    </citation>
    <scope>NUCLEOTIDE SEQUENCE [LARGE SCALE GENOMIC DNA]</scope>
    <source>
        <strain evidence="3">CH1 / JCM 16557</strain>
    </source>
</reference>
<organism evidence="2 3">
    <name type="scientific">Pyrococcus yayanosii (strain CH1 / JCM 16557)</name>
    <dbReference type="NCBI Taxonomy" id="529709"/>
    <lineage>
        <taxon>Archaea</taxon>
        <taxon>Methanobacteriati</taxon>
        <taxon>Methanobacteriota</taxon>
        <taxon>Thermococci</taxon>
        <taxon>Thermococcales</taxon>
        <taxon>Thermococcaceae</taxon>
        <taxon>Pyrococcus</taxon>
    </lineage>
</organism>
<dbReference type="REBASE" id="36545">
    <property type="entry name" value="PyaCH1McrB2P"/>
</dbReference>
<dbReference type="SUPFAM" id="SSF52540">
    <property type="entry name" value="P-loop containing nucleoside triphosphate hydrolases"/>
    <property type="match status" value="1"/>
</dbReference>
<keyword evidence="3" id="KW-1185">Reference proteome</keyword>
<dbReference type="eggNOG" id="arCOG07794">
    <property type="taxonomic scope" value="Archaea"/>
</dbReference>
<dbReference type="Gene3D" id="3.40.50.300">
    <property type="entry name" value="P-loop containing nucleotide triphosphate hydrolases"/>
    <property type="match status" value="1"/>
</dbReference>
<gene>
    <name evidence="2" type="ordered locus">PYCH_00310</name>
</gene>
<dbReference type="EMBL" id="CP002779">
    <property type="protein sequence ID" value="AEH23744.1"/>
    <property type="molecule type" value="Genomic_DNA"/>
</dbReference>
<dbReference type="KEGG" id="pya:PYCH_00310"/>
<evidence type="ECO:0000313" key="2">
    <source>
        <dbReference type="EMBL" id="AEH23744.1"/>
    </source>
</evidence>
<dbReference type="OrthoDB" id="9837at2157"/>
<dbReference type="InterPro" id="IPR052934">
    <property type="entry name" value="Methyl-DNA_Rec/Restrict_Enz"/>
</dbReference>
<dbReference type="STRING" id="529709.PYCH_00310"/>
<dbReference type="PANTHER" id="PTHR37291">
    <property type="entry name" value="5-METHYLCYTOSINE-SPECIFIC RESTRICTION ENZYME B"/>
    <property type="match status" value="1"/>
</dbReference>
<dbReference type="HOGENOM" id="CLU_011498_5_0_2"/>
<dbReference type="InterPro" id="IPR003593">
    <property type="entry name" value="AAA+_ATPase"/>
</dbReference>
<feature type="domain" description="AAA+ ATPase" evidence="1">
    <location>
        <begin position="257"/>
        <end position="436"/>
    </location>
</feature>
<dbReference type="AlphaFoldDB" id="F8AFD7"/>
<accession>F8AFD7</accession>
<proteinExistence type="predicted"/>
<name>F8AFD7_PYRYC</name>
<evidence type="ECO:0000259" key="1">
    <source>
        <dbReference type="SMART" id="SM00382"/>
    </source>
</evidence>